<evidence type="ECO:0000313" key="2">
    <source>
        <dbReference type="Proteomes" id="UP000712600"/>
    </source>
</evidence>
<sequence length="200" mass="22800">MQANLLCLTLVDPHAYYYPIPVMKPQLSSRRIDDPRLIAACKCGAEYQTEYSASIETHTATSIEVPIKNRSTITRKNRSIVVQTIGRMTTTIPPWRCTLLPCIKRKACGEGTRFSHFFMRATRPSIDIDVPSSIDRCQSLEKEPITVVAQGDWEEKDEYGVYKDDHGHARDVDGHIIRVSKDDIRSLLERASMDEHTFVF</sequence>
<comment type="caution">
    <text evidence="1">The sequence shown here is derived from an EMBL/GenBank/DDBJ whole genome shotgun (WGS) entry which is preliminary data.</text>
</comment>
<gene>
    <name evidence="1" type="ORF">F2Q69_00006827</name>
</gene>
<dbReference type="Proteomes" id="UP000712600">
    <property type="component" value="Unassembled WGS sequence"/>
</dbReference>
<reference evidence="1" key="1">
    <citation type="submission" date="2019-12" db="EMBL/GenBank/DDBJ databases">
        <title>Genome sequencing and annotation of Brassica cretica.</title>
        <authorList>
            <person name="Studholme D.J."/>
            <person name="Sarris P."/>
        </authorList>
    </citation>
    <scope>NUCLEOTIDE SEQUENCE</scope>
    <source>
        <strain evidence="1">PFS-109/04</strain>
        <tissue evidence="1">Leaf</tissue>
    </source>
</reference>
<evidence type="ECO:0000313" key="1">
    <source>
        <dbReference type="EMBL" id="KAF3507642.1"/>
    </source>
</evidence>
<accession>A0A8S9P2D7</accession>
<dbReference type="AlphaFoldDB" id="A0A8S9P2D7"/>
<dbReference type="EMBL" id="QGKX02001521">
    <property type="protein sequence ID" value="KAF3507642.1"/>
    <property type="molecule type" value="Genomic_DNA"/>
</dbReference>
<organism evidence="1 2">
    <name type="scientific">Brassica cretica</name>
    <name type="common">Mustard</name>
    <dbReference type="NCBI Taxonomy" id="69181"/>
    <lineage>
        <taxon>Eukaryota</taxon>
        <taxon>Viridiplantae</taxon>
        <taxon>Streptophyta</taxon>
        <taxon>Embryophyta</taxon>
        <taxon>Tracheophyta</taxon>
        <taxon>Spermatophyta</taxon>
        <taxon>Magnoliopsida</taxon>
        <taxon>eudicotyledons</taxon>
        <taxon>Gunneridae</taxon>
        <taxon>Pentapetalae</taxon>
        <taxon>rosids</taxon>
        <taxon>malvids</taxon>
        <taxon>Brassicales</taxon>
        <taxon>Brassicaceae</taxon>
        <taxon>Brassiceae</taxon>
        <taxon>Brassica</taxon>
    </lineage>
</organism>
<name>A0A8S9P2D7_BRACR</name>
<protein>
    <submittedName>
        <fullName evidence="1">Uncharacterized protein</fullName>
    </submittedName>
</protein>
<proteinExistence type="predicted"/>